<proteinExistence type="predicted"/>
<dbReference type="Pfam" id="PF01398">
    <property type="entry name" value="JAB"/>
    <property type="match status" value="1"/>
</dbReference>
<evidence type="ECO:0008006" key="5">
    <source>
        <dbReference type="Google" id="ProtNLM"/>
    </source>
</evidence>
<dbReference type="InterPro" id="IPR015063">
    <property type="entry name" value="USP8_dimer"/>
</dbReference>
<evidence type="ECO:0000313" key="4">
    <source>
        <dbReference type="EMBL" id="SPC80164.1"/>
    </source>
</evidence>
<dbReference type="AlphaFoldDB" id="A0A2N9F025"/>
<evidence type="ECO:0000256" key="1">
    <source>
        <dbReference type="SAM" id="MobiDB-lite"/>
    </source>
</evidence>
<evidence type="ECO:0000259" key="2">
    <source>
        <dbReference type="Pfam" id="PF01398"/>
    </source>
</evidence>
<dbReference type="PANTHER" id="PTHR12947">
    <property type="entry name" value="AMSH-LIKE PROTEASE"/>
    <property type="match status" value="1"/>
</dbReference>
<dbReference type="FunFam" id="1.20.58.80:FF:000020">
    <property type="entry name" value="AMSH-like ubiquitin thioesterase 3"/>
    <property type="match status" value="1"/>
</dbReference>
<dbReference type="PANTHER" id="PTHR12947:SF18">
    <property type="entry name" value="AMSH-LIKE UBIQUITIN THIOESTERASE 3"/>
    <property type="match status" value="1"/>
</dbReference>
<feature type="compositionally biased region" description="Polar residues" evidence="1">
    <location>
        <begin position="275"/>
        <end position="287"/>
    </location>
</feature>
<dbReference type="GO" id="GO:0016020">
    <property type="term" value="C:membrane"/>
    <property type="evidence" value="ECO:0007669"/>
    <property type="project" value="TreeGrafter"/>
</dbReference>
<dbReference type="GO" id="GO:0008237">
    <property type="term" value="F:metallopeptidase activity"/>
    <property type="evidence" value="ECO:0007669"/>
    <property type="project" value="InterPro"/>
</dbReference>
<dbReference type="InterPro" id="IPR000555">
    <property type="entry name" value="JAMM/MPN+_dom"/>
</dbReference>
<reference evidence="4" key="1">
    <citation type="submission" date="2018-02" db="EMBL/GenBank/DDBJ databases">
        <authorList>
            <person name="Cohen D.B."/>
            <person name="Kent A.D."/>
        </authorList>
    </citation>
    <scope>NUCLEOTIDE SEQUENCE</scope>
</reference>
<dbReference type="EMBL" id="OIVN01000435">
    <property type="protein sequence ID" value="SPC80164.1"/>
    <property type="molecule type" value="Genomic_DNA"/>
</dbReference>
<dbReference type="GO" id="GO:0070536">
    <property type="term" value="P:protein K63-linked deubiquitination"/>
    <property type="evidence" value="ECO:0007669"/>
    <property type="project" value="TreeGrafter"/>
</dbReference>
<dbReference type="Gene3D" id="3.40.140.10">
    <property type="entry name" value="Cytidine Deaminase, domain 2"/>
    <property type="match status" value="1"/>
</dbReference>
<dbReference type="GO" id="GO:0005768">
    <property type="term" value="C:endosome"/>
    <property type="evidence" value="ECO:0007669"/>
    <property type="project" value="TreeGrafter"/>
</dbReference>
<accession>A0A2N9F025</accession>
<feature type="domain" description="JAB1/MPN/MOV34 metalloenzyme" evidence="2">
    <location>
        <begin position="286"/>
        <end position="343"/>
    </location>
</feature>
<dbReference type="GO" id="GO:0071108">
    <property type="term" value="P:protein K48-linked deubiquitination"/>
    <property type="evidence" value="ECO:0007669"/>
    <property type="project" value="TreeGrafter"/>
</dbReference>
<feature type="region of interest" description="Disordered" evidence="1">
    <location>
        <begin position="259"/>
        <end position="287"/>
    </location>
</feature>
<name>A0A2N9F025_FAGSY</name>
<gene>
    <name evidence="4" type="ORF">FSB_LOCUS8046</name>
</gene>
<feature type="domain" description="USP8 dimerisation" evidence="3">
    <location>
        <begin position="10"/>
        <end position="99"/>
    </location>
</feature>
<organism evidence="4">
    <name type="scientific">Fagus sylvatica</name>
    <name type="common">Beechnut</name>
    <dbReference type="NCBI Taxonomy" id="28930"/>
    <lineage>
        <taxon>Eukaryota</taxon>
        <taxon>Viridiplantae</taxon>
        <taxon>Streptophyta</taxon>
        <taxon>Embryophyta</taxon>
        <taxon>Tracheophyta</taxon>
        <taxon>Spermatophyta</taxon>
        <taxon>Magnoliopsida</taxon>
        <taxon>eudicotyledons</taxon>
        <taxon>Gunneridae</taxon>
        <taxon>Pentapetalae</taxon>
        <taxon>rosids</taxon>
        <taxon>fabids</taxon>
        <taxon>Fagales</taxon>
        <taxon>Fagaceae</taxon>
        <taxon>Fagus</taxon>
    </lineage>
</organism>
<dbReference type="Pfam" id="PF08969">
    <property type="entry name" value="USP8_dimer"/>
    <property type="match status" value="1"/>
</dbReference>
<dbReference type="Gene3D" id="1.20.58.80">
    <property type="entry name" value="Phosphotransferase system, lactose/cellobiose-type IIA subunit"/>
    <property type="match status" value="1"/>
</dbReference>
<sequence length="344" mass="38695">MKINVDSIARTVEIDNRIPLRHYYRIADNLLKQASIYREENNVVDLYIILLRYSSLVSETIPFHRDYQVMLPKERTKYRKSLLAVLDELESLKPEFQRRVDELNNDHSGAGLPQLDGLESTSFGSETHSLEWPAVNRNSYLSVNNKRPASIAPQSSWKYDTDHSQVLSSNSMQIDKQFQKFVNSLNQAGQYDLVAAKDGDPGGVRSEMDSVLSLDDGRWPRLAEESCSSLINEAREDAFQLVKQPSIPPVLAQLQQDFTPIPPSKVADPRPGPAKSSQDGMPSSDSYQHLHVPVKMLEDFLRLAQANTTKNLETCGVLAGSLKNRVFHITTLIIPKQESTSDSV</sequence>
<evidence type="ECO:0000259" key="3">
    <source>
        <dbReference type="Pfam" id="PF08969"/>
    </source>
</evidence>
<protein>
    <recommendedName>
        <fullName evidence="5">USP8 dimerisation domain-containing protein</fullName>
    </recommendedName>
</protein>